<dbReference type="InterPro" id="IPR037401">
    <property type="entry name" value="SnoaL-like"/>
</dbReference>
<comment type="caution">
    <text evidence="3">The sequence shown here is derived from an EMBL/GenBank/DDBJ whole genome shotgun (WGS) entry which is preliminary data.</text>
</comment>
<dbReference type="EMBL" id="VRTY01000035">
    <property type="protein sequence ID" value="TXK46391.1"/>
    <property type="molecule type" value="Genomic_DNA"/>
</dbReference>
<feature type="chain" id="PRO_5022800903" evidence="1">
    <location>
        <begin position="23"/>
        <end position="156"/>
    </location>
</feature>
<evidence type="ECO:0000256" key="1">
    <source>
        <dbReference type="SAM" id="SignalP"/>
    </source>
</evidence>
<feature type="domain" description="SnoaL-like" evidence="2">
    <location>
        <begin position="42"/>
        <end position="156"/>
    </location>
</feature>
<proteinExistence type="predicted"/>
<evidence type="ECO:0000313" key="4">
    <source>
        <dbReference type="Proteomes" id="UP000321926"/>
    </source>
</evidence>
<keyword evidence="1" id="KW-0732">Signal</keyword>
<accession>A0A5C8K6W9</accession>
<dbReference type="SUPFAM" id="SSF54427">
    <property type="entry name" value="NTF2-like"/>
    <property type="match status" value="1"/>
</dbReference>
<dbReference type="Proteomes" id="UP000321926">
    <property type="component" value="Unassembled WGS sequence"/>
</dbReference>
<keyword evidence="4" id="KW-1185">Reference proteome</keyword>
<dbReference type="RefSeq" id="WP_147921786.1">
    <property type="nucleotide sequence ID" value="NZ_VRTY01000035.1"/>
</dbReference>
<reference evidence="3 4" key="1">
    <citation type="submission" date="2019-08" db="EMBL/GenBank/DDBJ databases">
        <authorList>
            <person name="Shi S."/>
        </authorList>
    </citation>
    <scope>NUCLEOTIDE SEQUENCE [LARGE SCALE GENOMIC DNA]</scope>
    <source>
        <strain evidence="3 4">GY10130</strain>
    </source>
</reference>
<feature type="signal peptide" evidence="1">
    <location>
        <begin position="1"/>
        <end position="22"/>
    </location>
</feature>
<name>A0A5C8K6W9_9BACT</name>
<sequence length="156" mass="17454">MKRNLRAILLVAGTLLWQVACQPPQQTTTTGNAVATHAAEEVLQVLQQQSDCWSKGDLECYMQGYWQSDSLVFIGKRGLTYGWQQTLSNYQKSYPTSAAMGKLNFDILENKALAADTRLVVGKWLLTRAEGNLEGHFSVIFKRFPAGWKIISDHSS</sequence>
<protein>
    <submittedName>
        <fullName evidence="3">Nuclear transport factor 2 family protein</fullName>
    </submittedName>
</protein>
<evidence type="ECO:0000313" key="3">
    <source>
        <dbReference type="EMBL" id="TXK46391.1"/>
    </source>
</evidence>
<dbReference type="AlphaFoldDB" id="A0A5C8K6W9"/>
<evidence type="ECO:0000259" key="2">
    <source>
        <dbReference type="Pfam" id="PF13474"/>
    </source>
</evidence>
<gene>
    <name evidence="3" type="ORF">FVR03_10930</name>
</gene>
<dbReference type="Gene3D" id="3.10.450.50">
    <property type="match status" value="1"/>
</dbReference>
<organism evidence="3 4">
    <name type="scientific">Pontibacter qinzhouensis</name>
    <dbReference type="NCBI Taxonomy" id="2603253"/>
    <lineage>
        <taxon>Bacteria</taxon>
        <taxon>Pseudomonadati</taxon>
        <taxon>Bacteroidota</taxon>
        <taxon>Cytophagia</taxon>
        <taxon>Cytophagales</taxon>
        <taxon>Hymenobacteraceae</taxon>
        <taxon>Pontibacter</taxon>
    </lineage>
</organism>
<dbReference type="Pfam" id="PF13474">
    <property type="entry name" value="SnoaL_3"/>
    <property type="match status" value="1"/>
</dbReference>
<dbReference type="OrthoDB" id="120856at2"/>
<dbReference type="InterPro" id="IPR032710">
    <property type="entry name" value="NTF2-like_dom_sf"/>
</dbReference>